<dbReference type="Proteomes" id="UP001249851">
    <property type="component" value="Unassembled WGS sequence"/>
</dbReference>
<keyword evidence="8" id="KW-0539">Nucleus</keyword>
<comment type="similarity">
    <text evidence="2">Belongs to the tyrosyl-DNA phosphodiesterase family.</text>
</comment>
<name>A0AAD9QUH4_ACRCE</name>
<evidence type="ECO:0000256" key="4">
    <source>
        <dbReference type="ARBA" id="ARBA00022763"/>
    </source>
</evidence>
<keyword evidence="13" id="KW-1185">Reference proteome</keyword>
<dbReference type="GO" id="GO:0003697">
    <property type="term" value="F:single-stranded DNA binding"/>
    <property type="evidence" value="ECO:0007669"/>
    <property type="project" value="TreeGrafter"/>
</dbReference>
<feature type="active site" description="Proton donor/acceptor" evidence="9">
    <location>
        <position position="61"/>
    </location>
</feature>
<dbReference type="GO" id="GO:0006281">
    <property type="term" value="P:DNA repair"/>
    <property type="evidence" value="ECO:0007669"/>
    <property type="project" value="UniProtKB-KW"/>
</dbReference>
<evidence type="ECO:0000256" key="8">
    <source>
        <dbReference type="ARBA" id="ARBA00023242"/>
    </source>
</evidence>
<protein>
    <submittedName>
        <fullName evidence="12">Tyrosyl-DNA phosphodiesterase 1</fullName>
    </submittedName>
</protein>
<dbReference type="GO" id="GO:0003690">
    <property type="term" value="F:double-stranded DNA binding"/>
    <property type="evidence" value="ECO:0007669"/>
    <property type="project" value="TreeGrafter"/>
</dbReference>
<keyword evidence="4" id="KW-0227">DNA damage</keyword>
<keyword evidence="5" id="KW-0378">Hydrolase</keyword>
<keyword evidence="6" id="KW-0269">Exonuclease</keyword>
<reference evidence="12" key="1">
    <citation type="journal article" date="2023" name="G3 (Bethesda)">
        <title>Whole genome assembly and annotation of the endangered Caribbean coral Acropora cervicornis.</title>
        <authorList>
            <person name="Selwyn J.D."/>
            <person name="Vollmer S.V."/>
        </authorList>
    </citation>
    <scope>NUCLEOTIDE SEQUENCE</scope>
    <source>
        <strain evidence="12">K2</strain>
    </source>
</reference>
<dbReference type="PANTHER" id="PTHR12415">
    <property type="entry name" value="TYROSYL-DNA PHOSPHODIESTERASE 1"/>
    <property type="match status" value="1"/>
</dbReference>
<sequence length="164" mass="18503">MKFIHICYIEIRTDYHNKIFALRLALTKRLKGSRKRSIRSMFFLISSWKSSCCGRNRASPHIKTYTRISPDWTKLAWFLMTSANLSKAAWGTLEKSGQQLMIRSTPLDVGRSVQHSGLSRPNMVAILKASLVELKVPPPAFYTNWKLHVALSCSAAGKDCGSTI</sequence>
<dbReference type="GO" id="GO:0005634">
    <property type="term" value="C:nucleus"/>
    <property type="evidence" value="ECO:0007669"/>
    <property type="project" value="UniProtKB-SubCell"/>
</dbReference>
<evidence type="ECO:0000256" key="11">
    <source>
        <dbReference type="PIRSR" id="PIRSR610347-3"/>
    </source>
</evidence>
<evidence type="ECO:0000256" key="3">
    <source>
        <dbReference type="ARBA" id="ARBA00022722"/>
    </source>
</evidence>
<comment type="subcellular location">
    <subcellularLocation>
        <location evidence="1">Nucleus</location>
    </subcellularLocation>
</comment>
<evidence type="ECO:0000313" key="13">
    <source>
        <dbReference type="Proteomes" id="UP001249851"/>
    </source>
</evidence>
<accession>A0AAD9QUH4</accession>
<organism evidence="12 13">
    <name type="scientific">Acropora cervicornis</name>
    <name type="common">Staghorn coral</name>
    <dbReference type="NCBI Taxonomy" id="6130"/>
    <lineage>
        <taxon>Eukaryota</taxon>
        <taxon>Metazoa</taxon>
        <taxon>Cnidaria</taxon>
        <taxon>Anthozoa</taxon>
        <taxon>Hexacorallia</taxon>
        <taxon>Scleractinia</taxon>
        <taxon>Astrocoeniina</taxon>
        <taxon>Acroporidae</taxon>
        <taxon>Acropora</taxon>
    </lineage>
</organism>
<proteinExistence type="inferred from homology"/>
<evidence type="ECO:0000256" key="2">
    <source>
        <dbReference type="ARBA" id="ARBA00010205"/>
    </source>
</evidence>
<dbReference type="SUPFAM" id="SSF56024">
    <property type="entry name" value="Phospholipase D/nuclease"/>
    <property type="match status" value="1"/>
</dbReference>
<dbReference type="GO" id="GO:0004527">
    <property type="term" value="F:exonuclease activity"/>
    <property type="evidence" value="ECO:0007669"/>
    <property type="project" value="UniProtKB-KW"/>
</dbReference>
<dbReference type="PANTHER" id="PTHR12415:SF0">
    <property type="entry name" value="TYROSYL-DNA PHOSPHODIESTERASE 1"/>
    <property type="match status" value="1"/>
</dbReference>
<evidence type="ECO:0000256" key="5">
    <source>
        <dbReference type="ARBA" id="ARBA00022801"/>
    </source>
</evidence>
<evidence type="ECO:0000256" key="7">
    <source>
        <dbReference type="ARBA" id="ARBA00023204"/>
    </source>
</evidence>
<evidence type="ECO:0000256" key="6">
    <source>
        <dbReference type="ARBA" id="ARBA00022839"/>
    </source>
</evidence>
<dbReference type="InterPro" id="IPR010347">
    <property type="entry name" value="Tdp1"/>
</dbReference>
<dbReference type="EMBL" id="JARQWQ010000014">
    <property type="protein sequence ID" value="KAK2567608.1"/>
    <property type="molecule type" value="Genomic_DNA"/>
</dbReference>
<dbReference type="AlphaFoldDB" id="A0AAD9QUH4"/>
<evidence type="ECO:0000256" key="9">
    <source>
        <dbReference type="PIRSR" id="PIRSR610347-1"/>
    </source>
</evidence>
<keyword evidence="7" id="KW-0234">DNA repair</keyword>
<dbReference type="GO" id="GO:0017005">
    <property type="term" value="F:3'-tyrosyl-DNA phosphodiesterase activity"/>
    <property type="evidence" value="ECO:0007669"/>
    <property type="project" value="TreeGrafter"/>
</dbReference>
<dbReference type="Gene3D" id="3.30.870.10">
    <property type="entry name" value="Endonuclease Chain A"/>
    <property type="match status" value="1"/>
</dbReference>
<feature type="binding site" evidence="10">
    <location>
        <position position="63"/>
    </location>
    <ligand>
        <name>substrate</name>
    </ligand>
</feature>
<comment type="caution">
    <text evidence="12">The sequence shown here is derived from an EMBL/GenBank/DDBJ whole genome shotgun (WGS) entry which is preliminary data.</text>
</comment>
<evidence type="ECO:0000256" key="1">
    <source>
        <dbReference type="ARBA" id="ARBA00004123"/>
    </source>
</evidence>
<keyword evidence="3" id="KW-0540">Nuclease</keyword>
<gene>
    <name evidence="12" type="ORF">P5673_008454</name>
</gene>
<evidence type="ECO:0000256" key="10">
    <source>
        <dbReference type="PIRSR" id="PIRSR610347-2"/>
    </source>
</evidence>
<feature type="site" description="Interaction with DNA" evidence="11">
    <location>
        <position position="86"/>
    </location>
</feature>
<dbReference type="Pfam" id="PF06087">
    <property type="entry name" value="Tyr-DNA_phospho"/>
    <property type="match status" value="1"/>
</dbReference>
<evidence type="ECO:0000313" key="12">
    <source>
        <dbReference type="EMBL" id="KAK2567608.1"/>
    </source>
</evidence>
<reference evidence="12" key="2">
    <citation type="journal article" date="2023" name="Science">
        <title>Genomic signatures of disease resistance in endangered staghorn corals.</title>
        <authorList>
            <person name="Vollmer S.V."/>
            <person name="Selwyn J.D."/>
            <person name="Despard B.A."/>
            <person name="Roesel C.L."/>
        </authorList>
    </citation>
    <scope>NUCLEOTIDE SEQUENCE</scope>
    <source>
        <strain evidence="12">K2</strain>
    </source>
</reference>